<feature type="transmembrane region" description="Helical" evidence="6">
    <location>
        <begin position="145"/>
        <end position="168"/>
    </location>
</feature>
<keyword evidence="3 6" id="KW-1133">Transmembrane helix</keyword>
<evidence type="ECO:0000256" key="5">
    <source>
        <dbReference type="SAM" id="MobiDB-lite"/>
    </source>
</evidence>
<protein>
    <submittedName>
        <fullName evidence="8">Solute carrier family 12 member 8-like</fullName>
    </submittedName>
</protein>
<dbReference type="PANTHER" id="PTHR11827">
    <property type="entry name" value="SOLUTE CARRIER FAMILY 12, CATION COTRANSPORTERS"/>
    <property type="match status" value="1"/>
</dbReference>
<dbReference type="EMBL" id="MNPL01003852">
    <property type="protein sequence ID" value="OQR77188.1"/>
    <property type="molecule type" value="Genomic_DNA"/>
</dbReference>
<dbReference type="PANTHER" id="PTHR11827:SF6">
    <property type="entry name" value="SOLUTE CARRIER FAMILY 12 MEMBER 8"/>
    <property type="match status" value="1"/>
</dbReference>
<dbReference type="GO" id="GO:0006884">
    <property type="term" value="P:cell volume homeostasis"/>
    <property type="evidence" value="ECO:0007669"/>
    <property type="project" value="TreeGrafter"/>
</dbReference>
<feature type="transmembrane region" description="Helical" evidence="6">
    <location>
        <begin position="189"/>
        <end position="212"/>
    </location>
</feature>
<name>A0A1V9XV02_9ACAR</name>
<proteinExistence type="predicted"/>
<feature type="domain" description="Amino acid permease/ SLC12A" evidence="7">
    <location>
        <begin position="2"/>
        <end position="230"/>
    </location>
</feature>
<feature type="compositionally biased region" description="Low complexity" evidence="5">
    <location>
        <begin position="298"/>
        <end position="307"/>
    </location>
</feature>
<dbReference type="GO" id="GO:0016020">
    <property type="term" value="C:membrane"/>
    <property type="evidence" value="ECO:0007669"/>
    <property type="project" value="UniProtKB-SubCell"/>
</dbReference>
<evidence type="ECO:0000256" key="2">
    <source>
        <dbReference type="ARBA" id="ARBA00022692"/>
    </source>
</evidence>
<organism evidence="8 9">
    <name type="scientific">Tropilaelaps mercedesae</name>
    <dbReference type="NCBI Taxonomy" id="418985"/>
    <lineage>
        <taxon>Eukaryota</taxon>
        <taxon>Metazoa</taxon>
        <taxon>Ecdysozoa</taxon>
        <taxon>Arthropoda</taxon>
        <taxon>Chelicerata</taxon>
        <taxon>Arachnida</taxon>
        <taxon>Acari</taxon>
        <taxon>Parasitiformes</taxon>
        <taxon>Mesostigmata</taxon>
        <taxon>Gamasina</taxon>
        <taxon>Dermanyssoidea</taxon>
        <taxon>Laelapidae</taxon>
        <taxon>Tropilaelaps</taxon>
    </lineage>
</organism>
<evidence type="ECO:0000256" key="1">
    <source>
        <dbReference type="ARBA" id="ARBA00004141"/>
    </source>
</evidence>
<comment type="caution">
    <text evidence="8">The sequence shown here is derived from an EMBL/GenBank/DDBJ whole genome shotgun (WGS) entry which is preliminary data.</text>
</comment>
<dbReference type="InterPro" id="IPR004841">
    <property type="entry name" value="AA-permease/SLC12A_dom"/>
</dbReference>
<sequence length="362" mass="39445">IYIYIYILRVFQAVNCALHLMAFAESLCVLLKFEDAYIEKAIAVVVLMFLLGVSLAGVKWVVRIQFVLLVFLLAALSDFGVGIFTKKDMANGVTGFNGTTLVENWRPSYMPEQNWFTIFGVFFPAMTGVYAGINMSSDLLQPAKNIPAGTFSAIGTSVLIYIAMILGLGATSQRWALQQNYIIAEKVSAIGVLFLSGLYISSTSASLGSLYATPRILQRMAIDGILPGSHYLAEGFEQVCVIRRMSSRPWYVSLQKERREKHNQRLAIPSNRQYAAEVATPMTGSPTHHYGPSATEPSATGDTASTGSGAGDLERLFPECVTVMRTRSRASSSTSSPITSPGHSSLRSTYDKASALISQETK</sequence>
<evidence type="ECO:0000256" key="3">
    <source>
        <dbReference type="ARBA" id="ARBA00022989"/>
    </source>
</evidence>
<dbReference type="STRING" id="418985.A0A1V9XV02"/>
<feature type="region of interest" description="Disordered" evidence="5">
    <location>
        <begin position="281"/>
        <end position="312"/>
    </location>
</feature>
<keyword evidence="9" id="KW-1185">Reference proteome</keyword>
<dbReference type="InterPro" id="IPR004842">
    <property type="entry name" value="SLC12A_fam"/>
</dbReference>
<feature type="compositionally biased region" description="Low complexity" evidence="5">
    <location>
        <begin position="329"/>
        <end position="345"/>
    </location>
</feature>
<feature type="non-terminal residue" evidence="8">
    <location>
        <position position="362"/>
    </location>
</feature>
<accession>A0A1V9XV02</accession>
<evidence type="ECO:0000256" key="6">
    <source>
        <dbReference type="SAM" id="Phobius"/>
    </source>
</evidence>
<keyword evidence="2 6" id="KW-0812">Transmembrane</keyword>
<evidence type="ECO:0000313" key="8">
    <source>
        <dbReference type="EMBL" id="OQR77188.1"/>
    </source>
</evidence>
<dbReference type="GO" id="GO:0055064">
    <property type="term" value="P:chloride ion homeostasis"/>
    <property type="evidence" value="ECO:0007669"/>
    <property type="project" value="TreeGrafter"/>
</dbReference>
<evidence type="ECO:0000313" key="9">
    <source>
        <dbReference type="Proteomes" id="UP000192247"/>
    </source>
</evidence>
<dbReference type="GO" id="GO:1990573">
    <property type="term" value="P:potassium ion import across plasma membrane"/>
    <property type="evidence" value="ECO:0007669"/>
    <property type="project" value="TreeGrafter"/>
</dbReference>
<dbReference type="InParanoid" id="A0A1V9XV02"/>
<feature type="non-terminal residue" evidence="8">
    <location>
        <position position="1"/>
    </location>
</feature>
<dbReference type="AlphaFoldDB" id="A0A1V9XV02"/>
<dbReference type="GO" id="GO:0015379">
    <property type="term" value="F:potassium:chloride symporter activity"/>
    <property type="evidence" value="ECO:0007669"/>
    <property type="project" value="TreeGrafter"/>
</dbReference>
<gene>
    <name evidence="8" type="ORF">BIW11_07275</name>
</gene>
<feature type="transmembrane region" description="Helical" evidence="6">
    <location>
        <begin position="64"/>
        <end position="84"/>
    </location>
</feature>
<feature type="transmembrane region" description="Helical" evidence="6">
    <location>
        <begin position="41"/>
        <end position="58"/>
    </location>
</feature>
<dbReference type="Gene3D" id="1.20.1740.10">
    <property type="entry name" value="Amino acid/polyamine transporter I"/>
    <property type="match status" value="1"/>
</dbReference>
<keyword evidence="4 6" id="KW-0472">Membrane</keyword>
<feature type="region of interest" description="Disordered" evidence="5">
    <location>
        <begin position="324"/>
        <end position="362"/>
    </location>
</feature>
<dbReference type="Proteomes" id="UP000192247">
    <property type="component" value="Unassembled WGS sequence"/>
</dbReference>
<evidence type="ECO:0000256" key="4">
    <source>
        <dbReference type="ARBA" id="ARBA00023136"/>
    </source>
</evidence>
<dbReference type="Pfam" id="PF00324">
    <property type="entry name" value="AA_permease"/>
    <property type="match status" value="1"/>
</dbReference>
<reference evidence="8 9" key="1">
    <citation type="journal article" date="2017" name="Gigascience">
        <title>Draft genome of the honey bee ectoparasitic mite, Tropilaelaps mercedesae, is shaped by the parasitic life history.</title>
        <authorList>
            <person name="Dong X."/>
            <person name="Armstrong S.D."/>
            <person name="Xia D."/>
            <person name="Makepeace B.L."/>
            <person name="Darby A.C."/>
            <person name="Kadowaki T."/>
        </authorList>
    </citation>
    <scope>NUCLEOTIDE SEQUENCE [LARGE SCALE GENOMIC DNA]</scope>
    <source>
        <strain evidence="8">Wuxi-XJTLU</strain>
    </source>
</reference>
<comment type="subcellular location">
    <subcellularLocation>
        <location evidence="1">Membrane</location>
        <topology evidence="1">Multi-pass membrane protein</topology>
    </subcellularLocation>
</comment>
<evidence type="ECO:0000259" key="7">
    <source>
        <dbReference type="Pfam" id="PF00324"/>
    </source>
</evidence>
<feature type="transmembrane region" description="Helical" evidence="6">
    <location>
        <begin position="115"/>
        <end position="133"/>
    </location>
</feature>
<dbReference type="OrthoDB" id="2020542at2759"/>
<dbReference type="GO" id="GO:0055075">
    <property type="term" value="P:potassium ion homeostasis"/>
    <property type="evidence" value="ECO:0007669"/>
    <property type="project" value="TreeGrafter"/>
</dbReference>